<dbReference type="EMBL" id="CP063189">
    <property type="protein sequence ID" value="WCZ33011.1"/>
    <property type="molecule type" value="Genomic_DNA"/>
</dbReference>
<dbReference type="Proteomes" id="UP001220064">
    <property type="component" value="Chromosome"/>
</dbReference>
<evidence type="ECO:0000259" key="7">
    <source>
        <dbReference type="PROSITE" id="PS50126"/>
    </source>
</evidence>
<dbReference type="PROSITE" id="PS50126">
    <property type="entry name" value="S1"/>
    <property type="match status" value="1"/>
</dbReference>
<gene>
    <name evidence="8" type="primary">rng</name>
    <name evidence="8" type="ORF">CMASS_07905</name>
</gene>
<keyword evidence="3 8" id="KW-0378">Hydrolase</keyword>
<dbReference type="GO" id="GO:0016787">
    <property type="term" value="F:hydrolase activity"/>
    <property type="evidence" value="ECO:0007669"/>
    <property type="project" value="UniProtKB-KW"/>
</dbReference>
<dbReference type="SUPFAM" id="SSF50249">
    <property type="entry name" value="Nucleic acid-binding proteins"/>
    <property type="match status" value="1"/>
</dbReference>
<dbReference type="InterPro" id="IPR003029">
    <property type="entry name" value="S1_domain"/>
</dbReference>
<evidence type="ECO:0000256" key="3">
    <source>
        <dbReference type="ARBA" id="ARBA00022801"/>
    </source>
</evidence>
<keyword evidence="9" id="KW-1185">Reference proteome</keyword>
<feature type="compositionally biased region" description="Low complexity" evidence="6">
    <location>
        <begin position="427"/>
        <end position="438"/>
    </location>
</feature>
<feature type="compositionally biased region" description="Basic and acidic residues" evidence="6">
    <location>
        <begin position="1203"/>
        <end position="1220"/>
    </location>
</feature>
<feature type="region of interest" description="Disordered" evidence="6">
    <location>
        <begin position="94"/>
        <end position="223"/>
    </location>
</feature>
<protein>
    <submittedName>
        <fullName evidence="8">Ribonuclease G</fullName>
        <ecNumber evidence="8">3.1.26.-</ecNumber>
    </submittedName>
</protein>
<evidence type="ECO:0000256" key="4">
    <source>
        <dbReference type="ARBA" id="ARBA00022842"/>
    </source>
</evidence>
<feature type="domain" description="S1 motif" evidence="7">
    <location>
        <begin position="546"/>
        <end position="629"/>
    </location>
</feature>
<keyword evidence="5" id="KW-0694">RNA-binding</keyword>
<evidence type="ECO:0000256" key="2">
    <source>
        <dbReference type="ARBA" id="ARBA00022723"/>
    </source>
</evidence>
<feature type="compositionally biased region" description="Basic residues" evidence="6">
    <location>
        <begin position="1221"/>
        <end position="1234"/>
    </location>
</feature>
<feature type="region of interest" description="Disordered" evidence="6">
    <location>
        <begin position="302"/>
        <end position="485"/>
    </location>
</feature>
<feature type="compositionally biased region" description="Basic and acidic residues" evidence="6">
    <location>
        <begin position="1073"/>
        <end position="1088"/>
    </location>
</feature>
<dbReference type="CDD" id="cd04453">
    <property type="entry name" value="S1_RNase_E"/>
    <property type="match status" value="1"/>
</dbReference>
<feature type="compositionally biased region" description="Low complexity" evidence="6">
    <location>
        <begin position="208"/>
        <end position="223"/>
    </location>
</feature>
<dbReference type="EC" id="3.1.26.-" evidence="8"/>
<feature type="compositionally biased region" description="Basic and acidic residues" evidence="6">
    <location>
        <begin position="976"/>
        <end position="994"/>
    </location>
</feature>
<dbReference type="Pfam" id="PF04760">
    <property type="entry name" value="IF2_N"/>
    <property type="match status" value="1"/>
</dbReference>
<dbReference type="Gene3D" id="1.10.10.2480">
    <property type="match status" value="1"/>
</dbReference>
<comment type="cofactor">
    <cofactor evidence="1">
        <name>Mg(2+)</name>
        <dbReference type="ChEBI" id="CHEBI:18420"/>
    </cofactor>
</comment>
<feature type="compositionally biased region" description="Low complexity" evidence="6">
    <location>
        <begin position="1249"/>
        <end position="1258"/>
    </location>
</feature>
<dbReference type="Pfam" id="PF10150">
    <property type="entry name" value="RNase_E_G"/>
    <property type="match status" value="1"/>
</dbReference>
<proteinExistence type="predicted"/>
<dbReference type="InterPro" id="IPR012340">
    <property type="entry name" value="NA-bd_OB-fold"/>
</dbReference>
<organism evidence="8 9">
    <name type="scientific">Corynebacterium massiliense DSM 45435</name>
    <dbReference type="NCBI Taxonomy" id="1121364"/>
    <lineage>
        <taxon>Bacteria</taxon>
        <taxon>Bacillati</taxon>
        <taxon>Actinomycetota</taxon>
        <taxon>Actinomycetes</taxon>
        <taxon>Mycobacteriales</taxon>
        <taxon>Corynebacteriaceae</taxon>
        <taxon>Corynebacterium</taxon>
    </lineage>
</organism>
<name>A0ABY7U9E3_9CORY</name>
<accession>A0ABY7U9E3</accession>
<feature type="region of interest" description="Disordered" evidence="6">
    <location>
        <begin position="929"/>
        <end position="1288"/>
    </location>
</feature>
<evidence type="ECO:0000256" key="5">
    <source>
        <dbReference type="ARBA" id="ARBA00022884"/>
    </source>
</evidence>
<feature type="compositionally biased region" description="Basic residues" evidence="6">
    <location>
        <begin position="1275"/>
        <end position="1288"/>
    </location>
</feature>
<dbReference type="RefSeq" id="WP_022863222.1">
    <property type="nucleotide sequence ID" value="NZ_ATVG01000008.1"/>
</dbReference>
<keyword evidence="2" id="KW-0479">Metal-binding</keyword>
<feature type="compositionally biased region" description="Basic residues" evidence="6">
    <location>
        <begin position="117"/>
        <end position="129"/>
    </location>
</feature>
<feature type="compositionally biased region" description="Basic residues" evidence="6">
    <location>
        <begin position="415"/>
        <end position="425"/>
    </location>
</feature>
<feature type="compositionally biased region" description="Basic residues" evidence="6">
    <location>
        <begin position="1159"/>
        <end position="1177"/>
    </location>
</feature>
<dbReference type="PANTHER" id="PTHR30001">
    <property type="entry name" value="RIBONUCLEASE"/>
    <property type="match status" value="1"/>
</dbReference>
<feature type="compositionally biased region" description="Basic residues" evidence="6">
    <location>
        <begin position="173"/>
        <end position="185"/>
    </location>
</feature>
<feature type="compositionally biased region" description="Acidic residues" evidence="6">
    <location>
        <begin position="330"/>
        <end position="366"/>
    </location>
</feature>
<feature type="compositionally biased region" description="Low complexity" evidence="6">
    <location>
        <begin position="158"/>
        <end position="170"/>
    </location>
</feature>
<feature type="region of interest" description="Disordered" evidence="6">
    <location>
        <begin position="252"/>
        <end position="290"/>
    </location>
</feature>
<evidence type="ECO:0000313" key="8">
    <source>
        <dbReference type="EMBL" id="WCZ33011.1"/>
    </source>
</evidence>
<feature type="compositionally biased region" description="Basic and acidic residues" evidence="6">
    <location>
        <begin position="1033"/>
        <end position="1042"/>
    </location>
</feature>
<feature type="compositionally biased region" description="Acidic residues" evidence="6">
    <location>
        <begin position="386"/>
        <end position="400"/>
    </location>
</feature>
<reference evidence="8 9" key="1">
    <citation type="submission" date="2020-10" db="EMBL/GenBank/DDBJ databases">
        <title>Complete genome sequence of Corynebacterium massiliense DSM 45435, type strain of Corynebacterium massiliense.</title>
        <authorList>
            <person name="Busche T."/>
            <person name="Kalinowski J."/>
            <person name="Ruckert C."/>
        </authorList>
    </citation>
    <scope>NUCLEOTIDE SEQUENCE [LARGE SCALE GENOMIC DNA]</scope>
    <source>
        <strain evidence="8 9">DSM 45435</strain>
    </source>
</reference>
<feature type="compositionally biased region" description="Low complexity" evidence="6">
    <location>
        <begin position="263"/>
        <end position="272"/>
    </location>
</feature>
<dbReference type="InterPro" id="IPR004659">
    <property type="entry name" value="RNase_E/G"/>
</dbReference>
<feature type="compositionally biased region" description="Basic and acidic residues" evidence="6">
    <location>
        <begin position="1138"/>
        <end position="1158"/>
    </location>
</feature>
<keyword evidence="4" id="KW-0460">Magnesium</keyword>
<sequence length="1288" mass="140390">MAAKKTETKKAARKSGAKKASASQAMGAKAWESAASFAAKINRDELPAKTRVHALAKQLGIASKQLVSILADQGVKKMAQSTLTPDQVGDVLDHIAAQAQQDDAGAKPAKKADAKKKSSAKKVAKKSAAKKAEKPAKKSTAKNAAAEESNAADEEAANENAQQEEAAQTEKPARRRKRRATKKSAPRAQARKVEAADAEQATADDEAATTGGSTTDDAAADADTAAIAEEKLRTRVRKNVANELSQIREKVDAELSEGGAETADANASVNADSADDESEDTKLRLHVRNNVANEIAQIEKRVEEELAAEEDDSFNDESYPVILPGAPGSDEGEDAGSGDANADADADADWDAADSDSDSEREDTDGYDYAPIFLAPTVDDGPTGEGDADEDYDDEVDEALDAVVAAAENSDNQGGRRRRGRRGTSRGRGAAKGSAKGAFQSTGKDEPARDDNGVEIIDEPKAIRGSTRIEARRRRRAEMRDRGRERTHIVSQAEFLARRESVERLMVVRDRKRDDGPGLITQVGVLEDGLLVEHFVTSEAQASIIGNIYLGRVQNVLPSMEAAFVDIGTGRNGVLYAGDFDWRGTGLGGRARKIENALKSGDQVLVQVSKDPLGHKGARLTTQISLAGRFLVYVPKGKNAGISRKLPAPERKRLKDILGRVVPDDGGAIIRTAAENVSEEAIATDVRRLHDRWEDIRATAKKEKESKGAKPVALYEEPDMLIKVVRDLFNEDFNKLIVDGKRAYNTVDAYVNSMAPDLSDRVVRFDRRAHDGDDAFAAYRVEEQLHKALSRKVWLPSGGTLVIDRTEAMTVIDVNTGKFTGSGGNLEETVTKNNLEAAEEIVRQMRLRDLGGMIVVDFIDMVLPENQELVLRRLKEAWGRDRTRHQVSEVTSLGLVQMTRKRLGTGLLETFSTECEHCHGRGIIVHDDPVDEAEDSGLGAGAQHGASRDDDSRNRRGSRSDRNDRGDRNGRKDRKERRDQRDHRDHRDRRDKDQKKGRKHAPHGLDDTHESAPSGANTSGADTSIEDLADSVIGKRGDDTQKCKRRGKKGSRNADAVSEIESIAHAAVETAMDAEKAEGGDDAARAEDAGNAQTYEEAVAEFERSPRRKRRTRGNSRSDRRPRPEDFEHADGSAADEADSRGDDEPAAESSRREDRPAGARRRRRRAVRQAARRARRGSQQDAADWDETGQEGAGDGALRGQRGGEDKDRDANDGKDASSRRRRGRRRATRSSRKGSGEQPASQDRQGQRSAAGSRGRNGSGKKADRDAANDSRRPKRRGRRRATRRD</sequence>
<dbReference type="SMART" id="SM00316">
    <property type="entry name" value="S1"/>
    <property type="match status" value="1"/>
</dbReference>
<evidence type="ECO:0000313" key="9">
    <source>
        <dbReference type="Proteomes" id="UP001220064"/>
    </source>
</evidence>
<feature type="compositionally biased region" description="Basic and acidic residues" evidence="6">
    <location>
        <begin position="946"/>
        <end position="970"/>
    </location>
</feature>
<feature type="compositionally biased region" description="Basic and acidic residues" evidence="6">
    <location>
        <begin position="1263"/>
        <end position="1274"/>
    </location>
</feature>
<feature type="compositionally biased region" description="Acidic residues" evidence="6">
    <location>
        <begin position="305"/>
        <end position="315"/>
    </location>
</feature>
<feature type="compositionally biased region" description="Basic and acidic residues" evidence="6">
    <location>
        <begin position="1"/>
        <end position="10"/>
    </location>
</feature>
<dbReference type="InterPro" id="IPR019307">
    <property type="entry name" value="RNA-bd_AU-1/RNase_E/G"/>
</dbReference>
<evidence type="ECO:0000256" key="1">
    <source>
        <dbReference type="ARBA" id="ARBA00001946"/>
    </source>
</evidence>
<dbReference type="Gene3D" id="2.40.50.140">
    <property type="entry name" value="Nucleic acid-binding proteins"/>
    <property type="match status" value="1"/>
</dbReference>
<feature type="compositionally biased region" description="Low complexity" evidence="6">
    <location>
        <begin position="96"/>
        <end position="107"/>
    </location>
</feature>
<evidence type="ECO:0000256" key="6">
    <source>
        <dbReference type="SAM" id="MobiDB-lite"/>
    </source>
</evidence>
<dbReference type="PANTHER" id="PTHR30001:SF0">
    <property type="entry name" value="RIBONUCLEASE G"/>
    <property type="match status" value="1"/>
</dbReference>
<feature type="compositionally biased region" description="Basic and acidic residues" evidence="6">
    <location>
        <begin position="443"/>
        <end position="470"/>
    </location>
</feature>
<dbReference type="InterPro" id="IPR006847">
    <property type="entry name" value="IF2_N"/>
</dbReference>
<feature type="compositionally biased region" description="Basic and acidic residues" evidence="6">
    <location>
        <begin position="1116"/>
        <end position="1131"/>
    </location>
</feature>
<feature type="region of interest" description="Disordered" evidence="6">
    <location>
        <begin position="1"/>
        <end position="25"/>
    </location>
</feature>
<dbReference type="NCBIfam" id="TIGR00757">
    <property type="entry name" value="RNaseEG"/>
    <property type="match status" value="1"/>
</dbReference>